<protein>
    <submittedName>
        <fullName evidence="2">Uncharacterized protein</fullName>
    </submittedName>
</protein>
<reference evidence="2 3" key="1">
    <citation type="submission" date="2018-01" db="EMBL/GenBank/DDBJ databases">
        <authorList>
            <person name="Clerissi C."/>
        </authorList>
    </citation>
    <scope>NUCLEOTIDE SEQUENCE [LARGE SCALE GENOMIC DNA]</scope>
    <source>
        <strain evidence="2">Cupriavidus taiwanensis SWF 66322</strain>
    </source>
</reference>
<feature type="signal peptide" evidence="1">
    <location>
        <begin position="1"/>
        <end position="21"/>
    </location>
</feature>
<evidence type="ECO:0000313" key="3">
    <source>
        <dbReference type="Proteomes" id="UP000254259"/>
    </source>
</evidence>
<sequence length="45" mass="4866">MPRRRTRRLAAPRLCCLSLLPDTFPIDAVPAAFAANASMTAHDVA</sequence>
<name>A0A9Q7USQ8_9BURK</name>
<dbReference type="EMBL" id="LT984813">
    <property type="protein sequence ID" value="SPD65034.1"/>
    <property type="molecule type" value="Genomic_DNA"/>
</dbReference>
<gene>
    <name evidence="2" type="ORF">CBM2636_12057</name>
</gene>
<feature type="chain" id="PRO_5040252904" evidence="1">
    <location>
        <begin position="22"/>
        <end position="45"/>
    </location>
</feature>
<evidence type="ECO:0000256" key="1">
    <source>
        <dbReference type="SAM" id="SignalP"/>
    </source>
</evidence>
<dbReference type="AlphaFoldDB" id="A0A9Q7USQ8"/>
<evidence type="ECO:0000313" key="2">
    <source>
        <dbReference type="EMBL" id="SPD65034.1"/>
    </source>
</evidence>
<dbReference type="Proteomes" id="UP000254259">
    <property type="component" value="Chromosome CBM2636"/>
</dbReference>
<accession>A0A9Q7USQ8</accession>
<proteinExistence type="predicted"/>
<organism evidence="2 3">
    <name type="scientific">Cupriavidus taiwanensis</name>
    <dbReference type="NCBI Taxonomy" id="164546"/>
    <lineage>
        <taxon>Bacteria</taxon>
        <taxon>Pseudomonadati</taxon>
        <taxon>Pseudomonadota</taxon>
        <taxon>Betaproteobacteria</taxon>
        <taxon>Burkholderiales</taxon>
        <taxon>Burkholderiaceae</taxon>
        <taxon>Cupriavidus</taxon>
    </lineage>
</organism>
<keyword evidence="1" id="KW-0732">Signal</keyword>